<dbReference type="EMBL" id="LAZR01031187">
    <property type="protein sequence ID" value="KKL54470.1"/>
    <property type="molecule type" value="Genomic_DNA"/>
</dbReference>
<protein>
    <submittedName>
        <fullName evidence="1">Uncharacterized protein</fullName>
    </submittedName>
</protein>
<reference evidence="1" key="1">
    <citation type="journal article" date="2015" name="Nature">
        <title>Complex archaea that bridge the gap between prokaryotes and eukaryotes.</title>
        <authorList>
            <person name="Spang A."/>
            <person name="Saw J.H."/>
            <person name="Jorgensen S.L."/>
            <person name="Zaremba-Niedzwiedzka K."/>
            <person name="Martijn J."/>
            <person name="Lind A.E."/>
            <person name="van Eijk R."/>
            <person name="Schleper C."/>
            <person name="Guy L."/>
            <person name="Ettema T.J."/>
        </authorList>
    </citation>
    <scope>NUCLEOTIDE SEQUENCE</scope>
</reference>
<evidence type="ECO:0000313" key="1">
    <source>
        <dbReference type="EMBL" id="KKL54470.1"/>
    </source>
</evidence>
<name>A0A0F9FAY1_9ZZZZ</name>
<sequence length="158" mass="17887">MQPIGYECFAHGTNVIPGIRRPLWVIGHYETPCGGCDTISKGTLDYVYETVREKHALDYHVMYEGLVVTSDTRRCAALHTDGLPLLVVAIDESIETCVASVEARRRERGDERPLNPRNTISKYWATVSGMTRLQDEWGVDARWLERKEAFDTIMGVLT</sequence>
<organism evidence="1">
    <name type="scientific">marine sediment metagenome</name>
    <dbReference type="NCBI Taxonomy" id="412755"/>
    <lineage>
        <taxon>unclassified sequences</taxon>
        <taxon>metagenomes</taxon>
        <taxon>ecological metagenomes</taxon>
    </lineage>
</organism>
<dbReference type="AlphaFoldDB" id="A0A0F9FAY1"/>
<gene>
    <name evidence="1" type="ORF">LCGC14_2265070</name>
</gene>
<accession>A0A0F9FAY1</accession>
<comment type="caution">
    <text evidence="1">The sequence shown here is derived from an EMBL/GenBank/DDBJ whole genome shotgun (WGS) entry which is preliminary data.</text>
</comment>
<proteinExistence type="predicted"/>